<reference evidence="2" key="1">
    <citation type="submission" date="2020-03" db="EMBL/GenBank/DDBJ databases">
        <title>The deep terrestrial virosphere.</title>
        <authorList>
            <person name="Holmfeldt K."/>
            <person name="Nilsson E."/>
            <person name="Simone D."/>
            <person name="Lopez-Fernandez M."/>
            <person name="Wu X."/>
            <person name="de Brujin I."/>
            <person name="Lundin D."/>
            <person name="Andersson A."/>
            <person name="Bertilsson S."/>
            <person name="Dopson M."/>
        </authorList>
    </citation>
    <scope>NUCLEOTIDE SEQUENCE</scope>
    <source>
        <strain evidence="2">TM448A00520</strain>
    </source>
</reference>
<organism evidence="2">
    <name type="scientific">viral metagenome</name>
    <dbReference type="NCBI Taxonomy" id="1070528"/>
    <lineage>
        <taxon>unclassified sequences</taxon>
        <taxon>metagenomes</taxon>
        <taxon>organismal metagenomes</taxon>
    </lineage>
</organism>
<sequence length="236" mass="27592">MSKNPAFLFYPNDWNRDMEEYPLEIQGAWIVLLCKLWWSETRGEATKSLSEWARILREKNKKTKEILEFFQKKNISNIIFLDNQSSNQNITIISRRMVKDNRISELRRQVGKLGGNPGLLKIKENSENLVNQTNNQNNQSPVPVPITVTNKEINKEKYGEFENVFLSDDEIKKLEEKHGEHGKTDRIEKLSSYIASKGKKYKSHYATILTWDRKNNPTPTVVPKKQQTVEDMYSND</sequence>
<proteinExistence type="predicted"/>
<feature type="region of interest" description="Disordered" evidence="1">
    <location>
        <begin position="216"/>
        <end position="236"/>
    </location>
</feature>
<name>A0A6H1ZHD1_9ZZZZ</name>
<evidence type="ECO:0000313" key="2">
    <source>
        <dbReference type="EMBL" id="QJA46727.1"/>
    </source>
</evidence>
<protein>
    <recommendedName>
        <fullName evidence="3">DUF1376 domain-containing protein</fullName>
    </recommendedName>
</protein>
<dbReference type="EMBL" id="MT144019">
    <property type="protein sequence ID" value="QJA46727.1"/>
    <property type="molecule type" value="Genomic_DNA"/>
</dbReference>
<accession>A0A6H1ZHD1</accession>
<evidence type="ECO:0000256" key="1">
    <source>
        <dbReference type="SAM" id="MobiDB-lite"/>
    </source>
</evidence>
<dbReference type="AlphaFoldDB" id="A0A6H1ZHD1"/>
<gene>
    <name evidence="2" type="ORF">TM448A00520_0036</name>
</gene>
<evidence type="ECO:0008006" key="3">
    <source>
        <dbReference type="Google" id="ProtNLM"/>
    </source>
</evidence>